<evidence type="ECO:0000313" key="2">
    <source>
        <dbReference type="EMBL" id="STO37416.1"/>
    </source>
</evidence>
<dbReference type="Proteomes" id="UP000254232">
    <property type="component" value="Unassembled WGS sequence"/>
</dbReference>
<accession>A0A377H488</accession>
<protein>
    <submittedName>
        <fullName evidence="2">Integrating conjugative element protein, PFL_4703 family</fullName>
    </submittedName>
</protein>
<dbReference type="NCBIfam" id="TIGR03746">
    <property type="entry name" value="conj_TIGR03746"/>
    <property type="match status" value="1"/>
</dbReference>
<dbReference type="EMBL" id="UGGZ01000001">
    <property type="protein sequence ID" value="STO37416.1"/>
    <property type="molecule type" value="Genomic_DNA"/>
</dbReference>
<keyword evidence="1" id="KW-0472">Membrane</keyword>
<dbReference type="Pfam" id="PF11444">
    <property type="entry name" value="DUF2895"/>
    <property type="match status" value="1"/>
</dbReference>
<dbReference type="AlphaFoldDB" id="A0A377H488"/>
<keyword evidence="1" id="KW-0812">Transmembrane</keyword>
<sequence>MVYSPWLKIMKSKFKNRLTDKDYHIKTLRIVIAGLFAIILLMGIGWSTAPSRLQIYTPPDLRAGSQRPWWEVPPSTVYGFAYYIFQQLNRWPTDGKEDYKRNIFSLSNYLTPSCKAYLEQDYKDRDSFGELKNRVRGVYEIPGRGFSQDRVQVLSKNDWIVNLDLSTDEYYGDETVKRTLVRYPVKVVRMDVDLEKNPWGLGLDCYADVPKRLEAATAATNEGKQNENEK</sequence>
<feature type="transmembrane region" description="Helical" evidence="1">
    <location>
        <begin position="27"/>
        <end position="46"/>
    </location>
</feature>
<reference evidence="2 3" key="1">
    <citation type="submission" date="2018-06" db="EMBL/GenBank/DDBJ databases">
        <authorList>
            <consortium name="Pathogen Informatics"/>
            <person name="Doyle S."/>
        </authorList>
    </citation>
    <scope>NUCLEOTIDE SEQUENCE [LARGE SCALE GENOMIC DNA]</scope>
    <source>
        <strain evidence="2 3">NCTC11413</strain>
    </source>
</reference>
<name>A0A377H488_9PAST</name>
<evidence type="ECO:0000313" key="3">
    <source>
        <dbReference type="Proteomes" id="UP000254232"/>
    </source>
</evidence>
<organism evidence="2 3">
    <name type="scientific">Gallibacterium anatis</name>
    <dbReference type="NCBI Taxonomy" id="750"/>
    <lineage>
        <taxon>Bacteria</taxon>
        <taxon>Pseudomonadati</taxon>
        <taxon>Pseudomonadota</taxon>
        <taxon>Gammaproteobacteria</taxon>
        <taxon>Pasteurellales</taxon>
        <taxon>Pasteurellaceae</taxon>
        <taxon>Gallibacterium</taxon>
    </lineage>
</organism>
<gene>
    <name evidence="2" type="ORF">NCTC11413_00525</name>
</gene>
<dbReference type="InterPro" id="IPR021548">
    <property type="entry name" value="DUF2895"/>
</dbReference>
<proteinExistence type="predicted"/>
<evidence type="ECO:0000256" key="1">
    <source>
        <dbReference type="SAM" id="Phobius"/>
    </source>
</evidence>
<keyword evidence="1" id="KW-1133">Transmembrane helix</keyword>